<reference evidence="1" key="1">
    <citation type="submission" date="2021-06" db="EMBL/GenBank/DDBJ databases">
        <title>Parelaphostrongylus tenuis whole genome reference sequence.</title>
        <authorList>
            <person name="Garwood T.J."/>
            <person name="Larsen P.A."/>
            <person name="Fountain-Jones N.M."/>
            <person name="Garbe J.R."/>
            <person name="Macchietto M.G."/>
            <person name="Kania S.A."/>
            <person name="Gerhold R.W."/>
            <person name="Richards J.E."/>
            <person name="Wolf T.M."/>
        </authorList>
    </citation>
    <scope>NUCLEOTIDE SEQUENCE</scope>
    <source>
        <strain evidence="1">MNPRO001-30</strain>
        <tissue evidence="1">Meninges</tissue>
    </source>
</reference>
<dbReference type="AlphaFoldDB" id="A0AAD5WGW3"/>
<name>A0AAD5WGW3_PARTN</name>
<organism evidence="1 2">
    <name type="scientific">Parelaphostrongylus tenuis</name>
    <name type="common">Meningeal worm</name>
    <dbReference type="NCBI Taxonomy" id="148309"/>
    <lineage>
        <taxon>Eukaryota</taxon>
        <taxon>Metazoa</taxon>
        <taxon>Ecdysozoa</taxon>
        <taxon>Nematoda</taxon>
        <taxon>Chromadorea</taxon>
        <taxon>Rhabditida</taxon>
        <taxon>Rhabditina</taxon>
        <taxon>Rhabditomorpha</taxon>
        <taxon>Strongyloidea</taxon>
        <taxon>Metastrongylidae</taxon>
        <taxon>Parelaphostrongylus</taxon>
    </lineage>
</organism>
<evidence type="ECO:0000313" key="2">
    <source>
        <dbReference type="Proteomes" id="UP001196413"/>
    </source>
</evidence>
<dbReference type="EMBL" id="JAHQIW010006706">
    <property type="protein sequence ID" value="KAJ1369949.1"/>
    <property type="molecule type" value="Genomic_DNA"/>
</dbReference>
<protein>
    <submittedName>
        <fullName evidence="1">Uncharacterized protein</fullName>
    </submittedName>
</protein>
<gene>
    <name evidence="1" type="ORF">KIN20_031562</name>
</gene>
<proteinExistence type="predicted"/>
<keyword evidence="2" id="KW-1185">Reference proteome</keyword>
<sequence length="83" mass="8978">ATNNFTVTGFRVPAAMVFSTSSAFAQLPGGASTTSDGAKSFVSRLVMQTISYEPLERKTITVNSALDYGWQRHDGPPTLPRLR</sequence>
<accession>A0AAD5WGW3</accession>
<evidence type="ECO:0000313" key="1">
    <source>
        <dbReference type="EMBL" id="KAJ1369949.1"/>
    </source>
</evidence>
<feature type="non-terminal residue" evidence="1">
    <location>
        <position position="83"/>
    </location>
</feature>
<dbReference type="Proteomes" id="UP001196413">
    <property type="component" value="Unassembled WGS sequence"/>
</dbReference>
<comment type="caution">
    <text evidence="1">The sequence shown here is derived from an EMBL/GenBank/DDBJ whole genome shotgun (WGS) entry which is preliminary data.</text>
</comment>